<proteinExistence type="predicted"/>
<dbReference type="InterPro" id="IPR053014">
    <property type="entry name" value="Cuticle_assoc_divergent"/>
</dbReference>
<dbReference type="Gene3D" id="4.10.410.10">
    <property type="entry name" value="Pancreatic trypsin inhibitor Kunitz domain"/>
    <property type="match status" value="1"/>
</dbReference>
<feature type="chain" id="PRO_5041303299" description="BPTI/Kunitz inhibitor domain-containing protein" evidence="1">
    <location>
        <begin position="17"/>
        <end position="592"/>
    </location>
</feature>
<dbReference type="Pfam" id="PF14625">
    <property type="entry name" value="Lustrin_cystein"/>
    <property type="match status" value="6"/>
</dbReference>
<dbReference type="SMART" id="SM00131">
    <property type="entry name" value="KU"/>
    <property type="match status" value="1"/>
</dbReference>
<gene>
    <name evidence="3" type="ORF">MSPICULIGERA_LOCUS21969</name>
</gene>
<dbReference type="InterPro" id="IPR028150">
    <property type="entry name" value="Lustrin_cystein"/>
</dbReference>
<dbReference type="InterPro" id="IPR006150">
    <property type="entry name" value="Cys_repeat_1"/>
</dbReference>
<evidence type="ECO:0000256" key="1">
    <source>
        <dbReference type="SAM" id="SignalP"/>
    </source>
</evidence>
<dbReference type="PANTHER" id="PTHR46339:SF14">
    <property type="entry name" value="BPTI_KUNITZ INHIBITOR DOMAIN-CONTAINING PROTEIN"/>
    <property type="match status" value="1"/>
</dbReference>
<evidence type="ECO:0000313" key="3">
    <source>
        <dbReference type="EMBL" id="CAJ0583901.1"/>
    </source>
</evidence>
<protein>
    <recommendedName>
        <fullName evidence="2">BPTI/Kunitz inhibitor domain-containing protein</fullName>
    </recommendedName>
</protein>
<evidence type="ECO:0000259" key="2">
    <source>
        <dbReference type="PROSITE" id="PS50279"/>
    </source>
</evidence>
<dbReference type="PROSITE" id="PS50279">
    <property type="entry name" value="BPTI_KUNITZ_2"/>
    <property type="match status" value="1"/>
</dbReference>
<dbReference type="SMART" id="SM00289">
    <property type="entry name" value="WR1"/>
    <property type="match status" value="7"/>
</dbReference>
<dbReference type="Pfam" id="PF00014">
    <property type="entry name" value="Kunitz_BPTI"/>
    <property type="match status" value="1"/>
</dbReference>
<feature type="domain" description="BPTI/Kunitz inhibitor" evidence="2">
    <location>
        <begin position="74"/>
        <end position="128"/>
    </location>
</feature>
<dbReference type="PANTHER" id="PTHR46339">
    <property type="entry name" value="PROTEIN CBG15282-RELATED"/>
    <property type="match status" value="1"/>
</dbReference>
<name>A0AA36DC22_9BILA</name>
<accession>A0AA36DC22</accession>
<feature type="signal peptide" evidence="1">
    <location>
        <begin position="1"/>
        <end position="16"/>
    </location>
</feature>
<dbReference type="SUPFAM" id="SSF57362">
    <property type="entry name" value="BPTI-like"/>
    <property type="match status" value="1"/>
</dbReference>
<evidence type="ECO:0000313" key="4">
    <source>
        <dbReference type="Proteomes" id="UP001177023"/>
    </source>
</evidence>
<keyword evidence="1" id="KW-0732">Signal</keyword>
<dbReference type="InterPro" id="IPR002223">
    <property type="entry name" value="Kunitz_BPTI"/>
</dbReference>
<dbReference type="CDD" id="cd22593">
    <property type="entry name" value="Kunitz_conkunitzin"/>
    <property type="match status" value="1"/>
</dbReference>
<sequence length="592" mass="66016">MKFLLYIFTLALLAEAELKDICLDGTEPEKDLREHVIWCTVDTECSNGRKCQSTGQMHFGTPVGFCCLTKADRCSLPLNPGYGDCFKPSVQRFYFDSVELRCKPFMFVDCVGGNENRFDSAHECQRFCENTACNDGEVVQIVKGDVKVCDMNQNECPNGYHCAYDGLYRRHVCCGHPRRETCPAGYLAYLEPGTLSVKPCQPSAVADGCPADFFCITQSTVGYCCTPERDICPLGQKRYLHPVSGSTLKCDPLLYPSTCPSKHHCIATITGARWGACCDETVTATCPESTKPYIDAVSSRPVICTVGVTLCADGFVCQSAYPGDLIGFCCTFSPKTTQLILSELRTHQMSKNLSIAEEPPKNSTESEISNPLAVSHHESISDFYSNNHENRVQNSHIETPIRRIIDIQKEVDAAAESIGFYNTMPPVFSSTTPKSTFKYLECPGDSSPVFYPGTQLLMECSAAKNKEFDCPEKAECVLALNDLFGRSVCCQPSEASTEEIFLVTPKPLRILYPESDETDFGSRIDTERFIYTVTLRAPEVPIERTVDPFCPRIVKDRKCSPGAHDACPEYKFYCQYNIQHRDFRCCSLEQSY</sequence>
<dbReference type="InterPro" id="IPR036880">
    <property type="entry name" value="Kunitz_BPTI_sf"/>
</dbReference>
<comment type="caution">
    <text evidence="3">The sequence shown here is derived from an EMBL/GenBank/DDBJ whole genome shotgun (WGS) entry which is preliminary data.</text>
</comment>
<organism evidence="3 4">
    <name type="scientific">Mesorhabditis spiculigera</name>
    <dbReference type="NCBI Taxonomy" id="96644"/>
    <lineage>
        <taxon>Eukaryota</taxon>
        <taxon>Metazoa</taxon>
        <taxon>Ecdysozoa</taxon>
        <taxon>Nematoda</taxon>
        <taxon>Chromadorea</taxon>
        <taxon>Rhabditida</taxon>
        <taxon>Rhabditina</taxon>
        <taxon>Rhabditomorpha</taxon>
        <taxon>Rhabditoidea</taxon>
        <taxon>Rhabditidae</taxon>
        <taxon>Mesorhabditinae</taxon>
        <taxon>Mesorhabditis</taxon>
    </lineage>
</organism>
<feature type="non-terminal residue" evidence="3">
    <location>
        <position position="1"/>
    </location>
</feature>
<keyword evidence="4" id="KW-1185">Reference proteome</keyword>
<dbReference type="EMBL" id="CATQJA010002665">
    <property type="protein sequence ID" value="CAJ0583901.1"/>
    <property type="molecule type" value="Genomic_DNA"/>
</dbReference>
<reference evidence="3" key="1">
    <citation type="submission" date="2023-06" db="EMBL/GenBank/DDBJ databases">
        <authorList>
            <person name="Delattre M."/>
        </authorList>
    </citation>
    <scope>NUCLEOTIDE SEQUENCE</scope>
    <source>
        <strain evidence="3">AF72</strain>
    </source>
</reference>
<dbReference type="GO" id="GO:0004867">
    <property type="term" value="F:serine-type endopeptidase inhibitor activity"/>
    <property type="evidence" value="ECO:0007669"/>
    <property type="project" value="InterPro"/>
</dbReference>
<dbReference type="Proteomes" id="UP001177023">
    <property type="component" value="Unassembled WGS sequence"/>
</dbReference>
<dbReference type="AlphaFoldDB" id="A0AA36DC22"/>